<name>A0A852YB90_9MICO</name>
<dbReference type="AlphaFoldDB" id="A0A852YB90"/>
<keyword evidence="4" id="KW-1185">Reference proteome</keyword>
<feature type="region of interest" description="Disordered" evidence="1">
    <location>
        <begin position="45"/>
        <end position="72"/>
    </location>
</feature>
<comment type="caution">
    <text evidence="3">The sequence shown here is derived from an EMBL/GenBank/DDBJ whole genome shotgun (WGS) entry which is preliminary data.</text>
</comment>
<evidence type="ECO:0000313" key="3">
    <source>
        <dbReference type="EMBL" id="NYG98620.1"/>
    </source>
</evidence>
<feature type="domain" description="SGNH hydrolase-type esterase" evidence="2">
    <location>
        <begin position="79"/>
        <end position="244"/>
    </location>
</feature>
<dbReference type="SUPFAM" id="SSF52266">
    <property type="entry name" value="SGNH hydrolase"/>
    <property type="match status" value="1"/>
</dbReference>
<dbReference type="Gene3D" id="3.40.50.1110">
    <property type="entry name" value="SGNH hydrolase"/>
    <property type="match status" value="1"/>
</dbReference>
<protein>
    <submittedName>
        <fullName evidence="3">Lysophospholipase L1-like esterase</fullName>
    </submittedName>
</protein>
<gene>
    <name evidence="3" type="ORF">BJ979_001246</name>
</gene>
<dbReference type="InterPro" id="IPR013830">
    <property type="entry name" value="SGNH_hydro"/>
</dbReference>
<evidence type="ECO:0000256" key="1">
    <source>
        <dbReference type="SAM" id="MobiDB-lite"/>
    </source>
</evidence>
<reference evidence="3 4" key="1">
    <citation type="submission" date="2020-07" db="EMBL/GenBank/DDBJ databases">
        <title>Sequencing the genomes of 1000 actinobacteria strains.</title>
        <authorList>
            <person name="Klenk H.-P."/>
        </authorList>
    </citation>
    <scope>NUCLEOTIDE SEQUENCE [LARGE SCALE GENOMIC DNA]</scope>
    <source>
        <strain evidence="3 4">DSM 23141</strain>
    </source>
</reference>
<proteinExistence type="predicted"/>
<dbReference type="Proteomes" id="UP000553888">
    <property type="component" value="Unassembled WGS sequence"/>
</dbReference>
<accession>A0A852YB90</accession>
<dbReference type="RefSeq" id="WP_246286701.1">
    <property type="nucleotide sequence ID" value="NZ_JACBZY010000001.1"/>
</dbReference>
<evidence type="ECO:0000313" key="4">
    <source>
        <dbReference type="Proteomes" id="UP000553888"/>
    </source>
</evidence>
<dbReference type="InterPro" id="IPR036514">
    <property type="entry name" value="SGNH_hydro_sf"/>
</dbReference>
<dbReference type="EMBL" id="JACBZY010000001">
    <property type="protein sequence ID" value="NYG98620.1"/>
    <property type="molecule type" value="Genomic_DNA"/>
</dbReference>
<dbReference type="CDD" id="cd00229">
    <property type="entry name" value="SGNH_hydrolase"/>
    <property type="match status" value="1"/>
</dbReference>
<evidence type="ECO:0000259" key="2">
    <source>
        <dbReference type="Pfam" id="PF13472"/>
    </source>
</evidence>
<sequence length="263" mass="28069">MDALTARRPRRSAPPLLRRMLTGAVAFAAAIGLAGCIGAGPGSDTGGANGQNSQGGAVTSDPSTPIIDHGDPDGELVAFYGDSYTIGTALSDPEAERWPALISEERGWREFNPSLNGLGFVNQRGDRDLPGQIIAAKPDIVVVTMGLNDNFSYDGGADEIHAAIDRDLDRLHEKLPDARFIVVEPFWYQDERPDSLAQIIRWVHAAAERIGADWVSGASHWMDGAAKRGVLADDGLHPNAAGHADFARRMDAALTRLGLPATR</sequence>
<dbReference type="Pfam" id="PF13472">
    <property type="entry name" value="Lipase_GDSL_2"/>
    <property type="match status" value="1"/>
</dbReference>
<organism evidence="3 4">
    <name type="scientific">Schumannella luteola</name>
    <dbReference type="NCBI Taxonomy" id="472059"/>
    <lineage>
        <taxon>Bacteria</taxon>
        <taxon>Bacillati</taxon>
        <taxon>Actinomycetota</taxon>
        <taxon>Actinomycetes</taxon>
        <taxon>Micrococcales</taxon>
        <taxon>Microbacteriaceae</taxon>
        <taxon>Schumannella</taxon>
    </lineage>
</organism>